<sequence>MIEYSSQKIGPYEEDDRARCSNNKRDSKGLFDSMMNQHLIILGLGFTNRGEQSRDIMTVLVPDTIKLCVIKMG</sequence>
<name>A0ABV6JEY4_9BACL</name>
<reference evidence="2 3" key="1">
    <citation type="submission" date="2024-09" db="EMBL/GenBank/DDBJ databases">
        <authorList>
            <person name="Sun Q."/>
            <person name="Mori K."/>
        </authorList>
    </citation>
    <scope>NUCLEOTIDE SEQUENCE [LARGE SCALE GENOMIC DNA]</scope>
    <source>
        <strain evidence="2 3">CCM 4839</strain>
    </source>
</reference>
<accession>A0ABV6JEY4</accession>
<dbReference type="RefSeq" id="WP_256555100.1">
    <property type="nucleotide sequence ID" value="NZ_JANHOF010000001.1"/>
</dbReference>
<feature type="compositionally biased region" description="Basic and acidic residues" evidence="1">
    <location>
        <begin position="16"/>
        <end position="26"/>
    </location>
</feature>
<evidence type="ECO:0000256" key="1">
    <source>
        <dbReference type="SAM" id="MobiDB-lite"/>
    </source>
</evidence>
<keyword evidence="3" id="KW-1185">Reference proteome</keyword>
<dbReference type="EMBL" id="JBHLVF010000041">
    <property type="protein sequence ID" value="MFC0394474.1"/>
    <property type="molecule type" value="Genomic_DNA"/>
</dbReference>
<dbReference type="Proteomes" id="UP001589818">
    <property type="component" value="Unassembled WGS sequence"/>
</dbReference>
<proteinExistence type="predicted"/>
<protein>
    <submittedName>
        <fullName evidence="2">Uncharacterized protein</fullName>
    </submittedName>
</protein>
<evidence type="ECO:0000313" key="3">
    <source>
        <dbReference type="Proteomes" id="UP001589818"/>
    </source>
</evidence>
<comment type="caution">
    <text evidence="2">The sequence shown here is derived from an EMBL/GenBank/DDBJ whole genome shotgun (WGS) entry which is preliminary data.</text>
</comment>
<gene>
    <name evidence="2" type="ORF">ACFFJ8_24335</name>
</gene>
<organism evidence="2 3">
    <name type="scientific">Paenibacillus mendelii</name>
    <dbReference type="NCBI Taxonomy" id="206163"/>
    <lineage>
        <taxon>Bacteria</taxon>
        <taxon>Bacillati</taxon>
        <taxon>Bacillota</taxon>
        <taxon>Bacilli</taxon>
        <taxon>Bacillales</taxon>
        <taxon>Paenibacillaceae</taxon>
        <taxon>Paenibacillus</taxon>
    </lineage>
</organism>
<feature type="region of interest" description="Disordered" evidence="1">
    <location>
        <begin position="1"/>
        <end position="26"/>
    </location>
</feature>
<evidence type="ECO:0000313" key="2">
    <source>
        <dbReference type="EMBL" id="MFC0394474.1"/>
    </source>
</evidence>